<name>A0ABW3BR31_9FLAO</name>
<organism evidence="2 3">
    <name type="scientific">Mariniflexile aquimaris</name>
    <dbReference type="NCBI Taxonomy" id="881009"/>
    <lineage>
        <taxon>Bacteria</taxon>
        <taxon>Pseudomonadati</taxon>
        <taxon>Bacteroidota</taxon>
        <taxon>Flavobacteriia</taxon>
        <taxon>Flavobacteriales</taxon>
        <taxon>Flavobacteriaceae</taxon>
        <taxon>Mariniflexile</taxon>
    </lineage>
</organism>
<sequence length="681" mass="73060">MKTLKYILSTILIVTLVWSCQDDDFGDTDFVNSIEAPTNVTAAFSVTQDNSGLVTIAPLSEGAVSYNITPGDGSATQEGIKPGKSIKHVYAEGTYNVTIVAKSLNGLTTTATKNIVVSFKAPENLVVIIENDPAISKQVNVTATADYALFYEVYFGEPGNDTPVAGNNGESVSYQYENAGTYTIRVVAMSAAIETTEYTVDFEVTAILQPLAAAPVPFRASSNVISIYSDSYTNPSGINYNPNWGQATTYTQIAVGGNNMIQYGGLTYQGIDFSGAPVDASAMEYLHVDIWTADDNFDAKISPISPGPNETAYTLNLVANQWNSFDIPISFFTGQNPLVDFSQIFQFKFDGVPSAGGTIFVDNLYFYKIPATGTSGVLPLTFDGGYTLDQFDGGGTSVVANPYTTGNSTANVLKLVKGAGQPWAGSKVTIPTPFDFSAGTTVTAKVWSPRAGLKLLMKFEDKTAWPNTIASAEITATTTVANQWETLSFNFSGINTSILYYNMVLIMDNGTQGDGTANYTIYVDDISTSPMLTFEPEYTLDQFDGGVTSVIANPDTNGNTSPNVLKMVKGAGQPWAGSKITVPTKFDFTAGTTITAKVWSPRAGLKLLMKFEDAVPWPNVTASAEITATTTKANQWETLTFNFAGIDMGIEFYNIVLIMDNGTQGDGTSNYTIYVDDISQN</sequence>
<feature type="domain" description="PKD/Chitinase" evidence="1">
    <location>
        <begin position="126"/>
        <end position="207"/>
    </location>
</feature>
<keyword evidence="3" id="KW-1185">Reference proteome</keyword>
<accession>A0ABW3BR31</accession>
<reference evidence="3" key="1">
    <citation type="journal article" date="2019" name="Int. J. Syst. Evol. Microbiol.">
        <title>The Global Catalogue of Microorganisms (GCM) 10K type strain sequencing project: providing services to taxonomists for standard genome sequencing and annotation.</title>
        <authorList>
            <consortium name="The Broad Institute Genomics Platform"/>
            <consortium name="The Broad Institute Genome Sequencing Center for Infectious Disease"/>
            <person name="Wu L."/>
            <person name="Ma J."/>
        </authorList>
    </citation>
    <scope>NUCLEOTIDE SEQUENCE [LARGE SCALE GENOMIC DNA]</scope>
    <source>
        <strain evidence="3">CCUG 60529</strain>
    </source>
</reference>
<dbReference type="Proteomes" id="UP001597011">
    <property type="component" value="Unassembled WGS sequence"/>
</dbReference>
<dbReference type="Gene3D" id="2.60.120.430">
    <property type="entry name" value="Galactose-binding lectin"/>
    <property type="match status" value="1"/>
</dbReference>
<dbReference type="InterPro" id="IPR008979">
    <property type="entry name" value="Galactose-bd-like_sf"/>
</dbReference>
<dbReference type="Gene3D" id="2.60.120.260">
    <property type="entry name" value="Galactose-binding domain-like"/>
    <property type="match status" value="2"/>
</dbReference>
<dbReference type="CDD" id="cd00146">
    <property type="entry name" value="PKD"/>
    <property type="match status" value="1"/>
</dbReference>
<gene>
    <name evidence="2" type="ORF">ACFQ0I_07470</name>
</gene>
<evidence type="ECO:0000313" key="3">
    <source>
        <dbReference type="Proteomes" id="UP001597011"/>
    </source>
</evidence>
<protein>
    <recommendedName>
        <fullName evidence="1">PKD/Chitinase domain-containing protein</fullName>
    </recommendedName>
</protein>
<dbReference type="RefSeq" id="WP_379940867.1">
    <property type="nucleotide sequence ID" value="NZ_JBHTIB010000008.1"/>
</dbReference>
<dbReference type="EMBL" id="JBHTIB010000008">
    <property type="protein sequence ID" value="MFD0835594.1"/>
    <property type="molecule type" value="Genomic_DNA"/>
</dbReference>
<dbReference type="SUPFAM" id="SSF49299">
    <property type="entry name" value="PKD domain"/>
    <property type="match status" value="1"/>
</dbReference>
<proteinExistence type="predicted"/>
<dbReference type="InterPro" id="IPR022409">
    <property type="entry name" value="PKD/Chitinase_dom"/>
</dbReference>
<dbReference type="Gene3D" id="2.60.40.10">
    <property type="entry name" value="Immunoglobulins"/>
    <property type="match status" value="1"/>
</dbReference>
<dbReference type="SUPFAM" id="SSF49785">
    <property type="entry name" value="Galactose-binding domain-like"/>
    <property type="match status" value="1"/>
</dbReference>
<comment type="caution">
    <text evidence="2">The sequence shown here is derived from an EMBL/GenBank/DDBJ whole genome shotgun (WGS) entry which is preliminary data.</text>
</comment>
<dbReference type="SMART" id="SM00089">
    <property type="entry name" value="PKD"/>
    <property type="match status" value="2"/>
</dbReference>
<evidence type="ECO:0000259" key="1">
    <source>
        <dbReference type="SMART" id="SM00089"/>
    </source>
</evidence>
<dbReference type="InterPro" id="IPR035986">
    <property type="entry name" value="PKD_dom_sf"/>
</dbReference>
<dbReference type="InterPro" id="IPR013783">
    <property type="entry name" value="Ig-like_fold"/>
</dbReference>
<evidence type="ECO:0000313" key="2">
    <source>
        <dbReference type="EMBL" id="MFD0835594.1"/>
    </source>
</evidence>
<feature type="domain" description="PKD/Chitinase" evidence="1">
    <location>
        <begin position="41"/>
        <end position="120"/>
    </location>
</feature>